<organism evidence="1 2">
    <name type="scientific">Paraburkholderia sabiae</name>
    <dbReference type="NCBI Taxonomy" id="273251"/>
    <lineage>
        <taxon>Bacteria</taxon>
        <taxon>Pseudomonadati</taxon>
        <taxon>Pseudomonadota</taxon>
        <taxon>Betaproteobacteria</taxon>
        <taxon>Burkholderiales</taxon>
        <taxon>Burkholderiaceae</taxon>
        <taxon>Paraburkholderia</taxon>
    </lineage>
</organism>
<comment type="caution">
    <text evidence="1">The sequence shown here is derived from an EMBL/GenBank/DDBJ whole genome shotgun (WGS) entry which is preliminary data.</text>
</comment>
<gene>
    <name evidence="1" type="ORF">V4C55_04215</name>
</gene>
<protein>
    <recommendedName>
        <fullName evidence="3">Peptidase M66</fullName>
    </recommendedName>
</protein>
<dbReference type="EMBL" id="JAZHGC010000003">
    <property type="protein sequence ID" value="MEM5284895.1"/>
    <property type="molecule type" value="Genomic_DNA"/>
</dbReference>
<name>A0ABU9Q647_9BURK</name>
<proteinExistence type="predicted"/>
<evidence type="ECO:0000313" key="1">
    <source>
        <dbReference type="EMBL" id="MEM5284895.1"/>
    </source>
</evidence>
<dbReference type="Proteomes" id="UP001494588">
    <property type="component" value="Unassembled WGS sequence"/>
</dbReference>
<accession>A0ABU9Q647</accession>
<dbReference type="RefSeq" id="WP_201649513.1">
    <property type="nucleotide sequence ID" value="NZ_CAJHCS010000005.1"/>
</dbReference>
<evidence type="ECO:0008006" key="3">
    <source>
        <dbReference type="Google" id="ProtNLM"/>
    </source>
</evidence>
<evidence type="ECO:0000313" key="2">
    <source>
        <dbReference type="Proteomes" id="UP001494588"/>
    </source>
</evidence>
<keyword evidence="2" id="KW-1185">Reference proteome</keyword>
<dbReference type="SUPFAM" id="SSF55486">
    <property type="entry name" value="Metalloproteases ('zincins'), catalytic domain"/>
    <property type="match status" value="1"/>
</dbReference>
<reference evidence="1 2" key="1">
    <citation type="submission" date="2024-01" db="EMBL/GenBank/DDBJ databases">
        <title>The diversity of rhizobia nodulating Mimosa spp. in eleven states of Brazil covering several biomes is determined by host plant, location, and edaphic factors.</title>
        <authorList>
            <person name="Rouws L."/>
            <person name="Barauna A."/>
            <person name="Beukes C."/>
            <person name="De Faria S.M."/>
            <person name="Gross E."/>
            <person name="Dos Reis Junior F.B."/>
            <person name="Simon M."/>
            <person name="Maluk M."/>
            <person name="Odee D.W."/>
            <person name="Kenicer G."/>
            <person name="Young J.P.W."/>
            <person name="Reis V.M."/>
            <person name="Zilli J."/>
            <person name="James E.K."/>
        </authorList>
    </citation>
    <scope>NUCLEOTIDE SEQUENCE [LARGE SCALE GENOMIC DNA]</scope>
    <source>
        <strain evidence="1 2">JPY77</strain>
    </source>
</reference>
<sequence length="745" mass="80261">MPDLTHLPIDLISEFIKDRDIFKLSLVYVAGVEVTQAIQWFEASRHLTDPADRGPDNGVTLVANKPAWVRIYVGGFIEHHGIAGTLSLQRRNGLGVWENTFTPIGQWPATVNFDPADSYATVRGSLGNTLNFVIPADQMHGSFRLVASIQPASGNAASRTINVDATLLQTLQIRGIPIRYWGQDAAGNQVQLGPTTAADFANTATWTMLTYPVENVPSISLAGIFTWSETLAGAPAAAGGCSTGWNDLLFWLHIAKVVDGMIAGDHPDFMYYGLLPVGTPDGPVIGCDSGDVSAGIAGDGVTMAHELGHYQGFPHAPCGNVGTPDPGYPAYEPYDTPGARTASIGEFGLDISNGALYDPATAKDYMSYCGPRWTSLYHYKAQIGSSWFNPRYISTGDRPPWWDSSKLYRRYWLPRDLPYPNPVEEYLVHEASRAELKPAIVVSGLLQDGKLEVRSVLRLDAFVGGGIAGEERLEILDSNGEVVSAGALRHQPLSACGNGCGCGHGASSCGCGCHDPHGACPRIVTAVVPDSAHAATMRIVRGEEKLWSRDAPDQAPAIKALRAEVTDAGLSLEWQTPRGRDLETHLRISSDEGKTWRLLELRVQSTKTSVPLAVIAPGRHWVAVLASDGFHTATSESVEITVPQRAPTAAIHWPLQTATVAGHSRMRLWGSGMSAGTKPLPDDTHIWSIDGIEVGRGRDLWVAPPVAEGEHIATLTVCDEHGTSRVSSRFWVSSTGLAPRRLSRD</sequence>